<dbReference type="PANTHER" id="PTHR31286:SF182">
    <property type="entry name" value="ZINC KNUCKLE CX2CX4HX4C DOMAIN-CONTAINING PROTEIN"/>
    <property type="match status" value="1"/>
</dbReference>
<dbReference type="InterPro" id="IPR025836">
    <property type="entry name" value="Zn_knuckle_CX2CX4HX4C"/>
</dbReference>
<reference evidence="3 4" key="1">
    <citation type="submission" date="2020-02" db="EMBL/GenBank/DDBJ databases">
        <authorList>
            <person name="Ma Q."/>
            <person name="Huang Y."/>
            <person name="Song X."/>
            <person name="Pei D."/>
        </authorList>
    </citation>
    <scope>NUCLEOTIDE SEQUENCE [LARGE SCALE GENOMIC DNA]</scope>
    <source>
        <strain evidence="3">Sxm20200214</strain>
        <tissue evidence="3">Leaf</tissue>
    </source>
</reference>
<dbReference type="InterPro" id="IPR025558">
    <property type="entry name" value="DUF4283"/>
</dbReference>
<dbReference type="EMBL" id="JAAMPC010000011">
    <property type="protein sequence ID" value="KAG2281605.1"/>
    <property type="molecule type" value="Genomic_DNA"/>
</dbReference>
<organism evidence="3 4">
    <name type="scientific">Brassica carinata</name>
    <name type="common">Ethiopian mustard</name>
    <name type="synonym">Abyssinian cabbage</name>
    <dbReference type="NCBI Taxonomy" id="52824"/>
    <lineage>
        <taxon>Eukaryota</taxon>
        <taxon>Viridiplantae</taxon>
        <taxon>Streptophyta</taxon>
        <taxon>Embryophyta</taxon>
        <taxon>Tracheophyta</taxon>
        <taxon>Spermatophyta</taxon>
        <taxon>Magnoliopsida</taxon>
        <taxon>eudicotyledons</taxon>
        <taxon>Gunneridae</taxon>
        <taxon>Pentapetalae</taxon>
        <taxon>rosids</taxon>
        <taxon>malvids</taxon>
        <taxon>Brassicales</taxon>
        <taxon>Brassicaceae</taxon>
        <taxon>Brassiceae</taxon>
        <taxon>Brassica</taxon>
    </lineage>
</organism>
<dbReference type="OrthoDB" id="1108329at2759"/>
<protein>
    <recommendedName>
        <fullName evidence="5">DUF4283 domain-containing protein</fullName>
    </recommendedName>
</protein>
<keyword evidence="4" id="KW-1185">Reference proteome</keyword>
<evidence type="ECO:0000313" key="3">
    <source>
        <dbReference type="EMBL" id="KAG2281605.1"/>
    </source>
</evidence>
<dbReference type="Pfam" id="PF14392">
    <property type="entry name" value="zf-CCHC_4"/>
    <property type="match status" value="1"/>
</dbReference>
<evidence type="ECO:0000313" key="4">
    <source>
        <dbReference type="Proteomes" id="UP000886595"/>
    </source>
</evidence>
<evidence type="ECO:0008006" key="5">
    <source>
        <dbReference type="Google" id="ProtNLM"/>
    </source>
</evidence>
<evidence type="ECO:0000259" key="1">
    <source>
        <dbReference type="Pfam" id="PF14111"/>
    </source>
</evidence>
<dbReference type="AlphaFoldDB" id="A0A8X7R6X7"/>
<proteinExistence type="predicted"/>
<feature type="domain" description="DUF4283" evidence="1">
    <location>
        <begin position="5"/>
        <end position="59"/>
    </location>
</feature>
<accession>A0A8X7R6X7</accession>
<comment type="caution">
    <text evidence="3">The sequence shown here is derived from an EMBL/GenBank/DDBJ whole genome shotgun (WGS) entry which is preliminary data.</text>
</comment>
<evidence type="ECO:0000259" key="2">
    <source>
        <dbReference type="Pfam" id="PF14392"/>
    </source>
</evidence>
<feature type="domain" description="Zinc knuckle CX2CX4HX4C" evidence="2">
    <location>
        <begin position="110"/>
        <end position="156"/>
    </location>
</feature>
<name>A0A8X7R6X7_BRACI</name>
<dbReference type="PANTHER" id="PTHR31286">
    <property type="entry name" value="GLYCINE-RICH CELL WALL STRUCTURAL PROTEIN 1.8-LIKE"/>
    <property type="match status" value="1"/>
</dbReference>
<gene>
    <name evidence="3" type="ORF">Bca52824_052825</name>
</gene>
<dbReference type="Pfam" id="PF14111">
    <property type="entry name" value="DUF4283"/>
    <property type="match status" value="1"/>
</dbReference>
<dbReference type="Proteomes" id="UP000886595">
    <property type="component" value="Unassembled WGS sequence"/>
</dbReference>
<sequence length="176" mass="20985">MPKRRIWDVEGRVRGINLGNNKCQFDFDKEEDLQKVLHRRPCHFNKWSFSLERWIPTIKEDYPNSMLLWVTITGVPTHYKKDESYRIIGKALGEVDTVDVTNGRVGVQINVDEPLQFERKAGYANGDVVTVILKYEELHRLCFTCKRISHEEGTCPNYLQNKEKRTEFQDWRRRRR</sequence>
<dbReference type="InterPro" id="IPR040256">
    <property type="entry name" value="At4g02000-like"/>
</dbReference>